<dbReference type="Proteomes" id="UP001157502">
    <property type="component" value="Chromosome 21"/>
</dbReference>
<protein>
    <submittedName>
        <fullName evidence="1">Uncharacterized protein</fullName>
    </submittedName>
</protein>
<organism evidence="1 2">
    <name type="scientific">Dallia pectoralis</name>
    <name type="common">Alaska blackfish</name>
    <dbReference type="NCBI Taxonomy" id="75939"/>
    <lineage>
        <taxon>Eukaryota</taxon>
        <taxon>Metazoa</taxon>
        <taxon>Chordata</taxon>
        <taxon>Craniata</taxon>
        <taxon>Vertebrata</taxon>
        <taxon>Euteleostomi</taxon>
        <taxon>Actinopterygii</taxon>
        <taxon>Neopterygii</taxon>
        <taxon>Teleostei</taxon>
        <taxon>Protacanthopterygii</taxon>
        <taxon>Esociformes</taxon>
        <taxon>Umbridae</taxon>
        <taxon>Dallia</taxon>
    </lineage>
</organism>
<name>A0ACC2FV87_DALPE</name>
<evidence type="ECO:0000313" key="1">
    <source>
        <dbReference type="EMBL" id="KAJ7995349.1"/>
    </source>
</evidence>
<keyword evidence="2" id="KW-1185">Reference proteome</keyword>
<evidence type="ECO:0000313" key="2">
    <source>
        <dbReference type="Proteomes" id="UP001157502"/>
    </source>
</evidence>
<gene>
    <name evidence="1" type="ORF">DPEC_G00243640</name>
</gene>
<comment type="caution">
    <text evidence="1">The sequence shown here is derived from an EMBL/GenBank/DDBJ whole genome shotgun (WGS) entry which is preliminary data.</text>
</comment>
<reference evidence="1" key="1">
    <citation type="submission" date="2021-05" db="EMBL/GenBank/DDBJ databases">
        <authorList>
            <person name="Pan Q."/>
            <person name="Jouanno E."/>
            <person name="Zahm M."/>
            <person name="Klopp C."/>
            <person name="Cabau C."/>
            <person name="Louis A."/>
            <person name="Berthelot C."/>
            <person name="Parey E."/>
            <person name="Roest Crollius H."/>
            <person name="Montfort J."/>
            <person name="Robinson-Rechavi M."/>
            <person name="Bouchez O."/>
            <person name="Lampietro C."/>
            <person name="Lopez Roques C."/>
            <person name="Donnadieu C."/>
            <person name="Postlethwait J."/>
            <person name="Bobe J."/>
            <person name="Dillon D."/>
            <person name="Chandos A."/>
            <person name="von Hippel F."/>
            <person name="Guiguen Y."/>
        </authorList>
    </citation>
    <scope>NUCLEOTIDE SEQUENCE</scope>
    <source>
        <strain evidence="1">YG-Jan2019</strain>
    </source>
</reference>
<dbReference type="EMBL" id="CM055748">
    <property type="protein sequence ID" value="KAJ7995349.1"/>
    <property type="molecule type" value="Genomic_DNA"/>
</dbReference>
<proteinExistence type="predicted"/>
<accession>A0ACC2FV87</accession>
<sequence>MGYALRRAVSFTSSYHFSYFPISFLLSRLILPLFTNLLSIPPFFVPSVMFLGCTWLCPDQPPSLSPTPITMVPLSTSLTASH</sequence>